<reference evidence="1" key="2">
    <citation type="submission" date="2013-04" db="UniProtKB">
        <authorList>
            <consortium name="EnsemblPlants"/>
        </authorList>
    </citation>
    <scope>IDENTIFICATION</scope>
</reference>
<accession>J3LKP0</accession>
<dbReference type="EnsemblPlants" id="OB03G16160.1">
    <property type="protein sequence ID" value="OB03G16160.1"/>
    <property type="gene ID" value="OB03G16160"/>
</dbReference>
<name>J3LKP0_ORYBR</name>
<reference evidence="1" key="1">
    <citation type="journal article" date="2013" name="Nat. Commun.">
        <title>Whole-genome sequencing of Oryza brachyantha reveals mechanisms underlying Oryza genome evolution.</title>
        <authorList>
            <person name="Chen J."/>
            <person name="Huang Q."/>
            <person name="Gao D."/>
            <person name="Wang J."/>
            <person name="Lang Y."/>
            <person name="Liu T."/>
            <person name="Li B."/>
            <person name="Bai Z."/>
            <person name="Luis Goicoechea J."/>
            <person name="Liang C."/>
            <person name="Chen C."/>
            <person name="Zhang W."/>
            <person name="Sun S."/>
            <person name="Liao Y."/>
            <person name="Zhang X."/>
            <person name="Yang L."/>
            <person name="Song C."/>
            <person name="Wang M."/>
            <person name="Shi J."/>
            <person name="Liu G."/>
            <person name="Liu J."/>
            <person name="Zhou H."/>
            <person name="Zhou W."/>
            <person name="Yu Q."/>
            <person name="An N."/>
            <person name="Chen Y."/>
            <person name="Cai Q."/>
            <person name="Wang B."/>
            <person name="Liu B."/>
            <person name="Min J."/>
            <person name="Huang Y."/>
            <person name="Wu H."/>
            <person name="Li Z."/>
            <person name="Zhang Y."/>
            <person name="Yin Y."/>
            <person name="Song W."/>
            <person name="Jiang J."/>
            <person name="Jackson S.A."/>
            <person name="Wing R.A."/>
            <person name="Wang J."/>
            <person name="Chen M."/>
        </authorList>
    </citation>
    <scope>NUCLEOTIDE SEQUENCE [LARGE SCALE GENOMIC DNA]</scope>
    <source>
        <strain evidence="1">cv. IRGC 101232</strain>
    </source>
</reference>
<evidence type="ECO:0000313" key="2">
    <source>
        <dbReference type="Proteomes" id="UP000006038"/>
    </source>
</evidence>
<dbReference type="AlphaFoldDB" id="J3LKP0"/>
<dbReference type="HOGENOM" id="CLU_2577672_0_0_1"/>
<organism evidence="1">
    <name type="scientific">Oryza brachyantha</name>
    <name type="common">malo sina</name>
    <dbReference type="NCBI Taxonomy" id="4533"/>
    <lineage>
        <taxon>Eukaryota</taxon>
        <taxon>Viridiplantae</taxon>
        <taxon>Streptophyta</taxon>
        <taxon>Embryophyta</taxon>
        <taxon>Tracheophyta</taxon>
        <taxon>Spermatophyta</taxon>
        <taxon>Magnoliopsida</taxon>
        <taxon>Liliopsida</taxon>
        <taxon>Poales</taxon>
        <taxon>Poaceae</taxon>
        <taxon>BOP clade</taxon>
        <taxon>Oryzoideae</taxon>
        <taxon>Oryzeae</taxon>
        <taxon>Oryzinae</taxon>
        <taxon>Oryza</taxon>
    </lineage>
</organism>
<protein>
    <submittedName>
        <fullName evidence="1">Uncharacterized protein</fullName>
    </submittedName>
</protein>
<evidence type="ECO:0000313" key="1">
    <source>
        <dbReference type="EnsemblPlants" id="OB03G16160.1"/>
    </source>
</evidence>
<proteinExistence type="predicted"/>
<keyword evidence="2" id="KW-1185">Reference proteome</keyword>
<dbReference type="Proteomes" id="UP000006038">
    <property type="component" value="Chromosome 3"/>
</dbReference>
<sequence length="81" mass="9082">MESLVRRNALTYIQCAFGTKTRPRIDQSQPTFLPPNSPKCCDSMIQNGSTQAGGPSRSRVMSGRLLRFDDPKWIHTGCRLV</sequence>
<dbReference type="Gramene" id="OB03G16160.1">
    <property type="protein sequence ID" value="OB03G16160.1"/>
    <property type="gene ID" value="OB03G16160"/>
</dbReference>